<dbReference type="AlphaFoldDB" id="A0A8H5LJA8"/>
<comment type="caution">
    <text evidence="2">The sequence shown here is derived from an EMBL/GenBank/DDBJ whole genome shotgun (WGS) entry which is preliminary data.</text>
</comment>
<keyword evidence="1" id="KW-1133">Transmembrane helix</keyword>
<dbReference type="EMBL" id="JAACJO010000004">
    <property type="protein sequence ID" value="KAF5359615.1"/>
    <property type="molecule type" value="Genomic_DNA"/>
</dbReference>
<name>A0A8H5LJA8_9AGAR</name>
<keyword evidence="3" id="KW-1185">Reference proteome</keyword>
<evidence type="ECO:0000313" key="2">
    <source>
        <dbReference type="EMBL" id="KAF5359615.1"/>
    </source>
</evidence>
<gene>
    <name evidence="2" type="ORF">D9756_003501</name>
</gene>
<dbReference type="Proteomes" id="UP000559027">
    <property type="component" value="Unassembled WGS sequence"/>
</dbReference>
<accession>A0A8H5LJA8</accession>
<proteinExistence type="predicted"/>
<feature type="transmembrane region" description="Helical" evidence="1">
    <location>
        <begin position="73"/>
        <end position="97"/>
    </location>
</feature>
<keyword evidence="1" id="KW-0472">Membrane</keyword>
<protein>
    <submittedName>
        <fullName evidence="2">Uncharacterized protein</fullName>
    </submittedName>
</protein>
<keyword evidence="1" id="KW-0812">Transmembrane</keyword>
<sequence>MDSPSLTVEQVERLANPALLNRYLSVPAVAVASLIYDHIRFLDTEISDVWVSLGTSTRLKLGFLVGRYAADAALLYTAYVTLPLGWSLAMILTARIFHRIGLDKKRANEPPRAYLWHQDRLIRLTY</sequence>
<evidence type="ECO:0000313" key="3">
    <source>
        <dbReference type="Proteomes" id="UP000559027"/>
    </source>
</evidence>
<reference evidence="2 3" key="1">
    <citation type="journal article" date="2020" name="ISME J.">
        <title>Uncovering the hidden diversity of litter-decomposition mechanisms in mushroom-forming fungi.</title>
        <authorList>
            <person name="Floudas D."/>
            <person name="Bentzer J."/>
            <person name="Ahren D."/>
            <person name="Johansson T."/>
            <person name="Persson P."/>
            <person name="Tunlid A."/>
        </authorList>
    </citation>
    <scope>NUCLEOTIDE SEQUENCE [LARGE SCALE GENOMIC DNA]</scope>
    <source>
        <strain evidence="2 3">CBS 146.42</strain>
    </source>
</reference>
<organism evidence="2 3">
    <name type="scientific">Leucocoprinus leucothites</name>
    <dbReference type="NCBI Taxonomy" id="201217"/>
    <lineage>
        <taxon>Eukaryota</taxon>
        <taxon>Fungi</taxon>
        <taxon>Dikarya</taxon>
        <taxon>Basidiomycota</taxon>
        <taxon>Agaricomycotina</taxon>
        <taxon>Agaricomycetes</taxon>
        <taxon>Agaricomycetidae</taxon>
        <taxon>Agaricales</taxon>
        <taxon>Agaricineae</taxon>
        <taxon>Agaricaceae</taxon>
        <taxon>Leucocoprinus</taxon>
    </lineage>
</organism>
<evidence type="ECO:0000256" key="1">
    <source>
        <dbReference type="SAM" id="Phobius"/>
    </source>
</evidence>